<sequence length="1143" mass="130534">MKETETIVEMITRFTEIVNGLEALGRVINESEKVMKILRSLPSKWHTKVTAIQEAKDLTKLPMEELLGSLMTYEISLTKQLQESEDKKKKNIALKATTKEEEDVEEEKPSEEDDDLALITRKLNKYMRGERFRGKKFTSRRNPSRRESSSHGNKEKWEEKGDLICFKCKKPGHIKYDCPLYKIEAKRRMKKAMMATWSESEESSEEEKEKEVANMCFMAIDDLDEGSKEDKWFLDSGCSRHMTGDESKFVFLTKRKGGYVTFGDNAKGRIIGQDNLGKFDAKSDVGIFLGYSTSSKAFRVFNKRTMVVEESIHVIFDESNNSLQERESVDDDLGLETSMGKLQIEDKRQQEESGEDPKKEDSPLALPPPQQVQGESSQDLPKDWKFVINHPQDQIIGNPSSGVRTRSSLRNICNNLAFISQIEPKNIKDAIVDENWMIAMQEELNQSVIGTKWVFRNKMDENDIIVRNKARLVAQGYNQEEGIDYEETFAPVARLEAIRMLLAFACFKDFILYQMDVKSAFLNGFINEEVYVEQPPGFQSFNFPNHVFKLKKALYGLKQAPRAWYERLNFSKCMHSEFEMSMMGELNYFLGLQIKQLKEGTFINQAKYIKDLLKRFNMEEAKVMKTPMSSSIKLDMDEKGHSLVSWHSKKQNSVALSTAEAEYIAAGGRPVEEPVDRLVGAGSLKGSRALVFFTVLWHSSKTLHLPAFRDQFGLFLGPISGLLGVSLLSLPTRFSTYLHFWILDGSSKGDGYFQGQGKRPAEPSQQPEQTEARRKARYDTALFGSVEDYQRYKTHFAKRKVVPGRNINFFQLQSLGFEGLFTRMGWLPVVTVYEPIFPTLVRAFYSRMTYGLGGPIRTTAKAWPTIPGFEPREAIQRLCGLADAHGMGKPSAHNLTVPSRVLHHMICSILLPRGGHRDEVSYYEAFLVDSLLTGRRIHVGYVMMRHMMSCCETPHECFPTTASSLVSSRMLGKAERQARGHDQLHPGVEEEDEIREMEDGLDPQRDLEQRGPELDIPAPHQSGGIHVEATFSEPMMTEPSFTEPPSQAPHAPEHPTWMDLSAQISSLGTRMEELAVVHDTRFYSVEDRIDQYQVGFTSQFEQLAQRIELLESRQERLESRQESQHEEMMAYLRSVFPPPPPQP</sequence>
<proteinExistence type="predicted"/>
<feature type="compositionally biased region" description="Acidic residues" evidence="3">
    <location>
        <begin position="989"/>
        <end position="1001"/>
    </location>
</feature>
<accession>A0A438IV25</accession>
<dbReference type="AlphaFoldDB" id="A0A438IV25"/>
<comment type="caution">
    <text evidence="5">The sequence shown here is derived from an EMBL/GenBank/DDBJ whole genome shotgun (WGS) entry which is preliminary data.</text>
</comment>
<dbReference type="Gene3D" id="4.10.60.10">
    <property type="entry name" value="Zinc finger, CCHC-type"/>
    <property type="match status" value="1"/>
</dbReference>
<dbReference type="PANTHER" id="PTHR47481:SF22">
    <property type="entry name" value="RETROTRANSPOSON GAG DOMAIN-CONTAINING PROTEIN"/>
    <property type="match status" value="1"/>
</dbReference>
<protein>
    <submittedName>
        <fullName evidence="5">Retrovirus-related Pol polyprotein from transposon RE1</fullName>
    </submittedName>
</protein>
<keyword evidence="1" id="KW-0479">Metal-binding</keyword>
<feature type="region of interest" description="Disordered" evidence="3">
    <location>
        <begin position="974"/>
        <end position="1024"/>
    </location>
</feature>
<dbReference type="GO" id="GO:0003676">
    <property type="term" value="F:nucleic acid binding"/>
    <property type="evidence" value="ECO:0007669"/>
    <property type="project" value="InterPro"/>
</dbReference>
<dbReference type="Pfam" id="PF25597">
    <property type="entry name" value="SH3_retrovirus"/>
    <property type="match status" value="1"/>
</dbReference>
<dbReference type="InterPro" id="IPR013103">
    <property type="entry name" value="RVT_2"/>
</dbReference>
<evidence type="ECO:0000313" key="6">
    <source>
        <dbReference type="Proteomes" id="UP000288805"/>
    </source>
</evidence>
<keyword evidence="1" id="KW-0862">Zinc</keyword>
<keyword evidence="1" id="KW-0863">Zinc-finger</keyword>
<dbReference type="SUPFAM" id="SSF56672">
    <property type="entry name" value="DNA/RNA polymerases"/>
    <property type="match status" value="1"/>
</dbReference>
<feature type="region of interest" description="Disordered" evidence="3">
    <location>
        <begin position="1036"/>
        <end position="1055"/>
    </location>
</feature>
<feature type="region of interest" description="Disordered" evidence="3">
    <location>
        <begin position="752"/>
        <end position="773"/>
    </location>
</feature>
<reference evidence="5 6" key="1">
    <citation type="journal article" date="2018" name="PLoS Genet.">
        <title>Population sequencing reveals clonal diversity and ancestral inbreeding in the grapevine cultivar Chardonnay.</title>
        <authorList>
            <person name="Roach M.J."/>
            <person name="Johnson D.L."/>
            <person name="Bohlmann J."/>
            <person name="van Vuuren H.J."/>
            <person name="Jones S.J."/>
            <person name="Pretorius I.S."/>
            <person name="Schmidt S.A."/>
            <person name="Borneman A.R."/>
        </authorList>
    </citation>
    <scope>NUCLEOTIDE SEQUENCE [LARGE SCALE GENOMIC DNA]</scope>
    <source>
        <strain evidence="6">cv. Chardonnay</strain>
        <tissue evidence="5">Leaf</tissue>
    </source>
</reference>
<feature type="domain" description="CCHC-type" evidence="4">
    <location>
        <begin position="165"/>
        <end position="179"/>
    </location>
</feature>
<feature type="region of interest" description="Disordered" evidence="3">
    <location>
        <begin position="134"/>
        <end position="155"/>
    </location>
</feature>
<feature type="compositionally biased region" description="Basic and acidic residues" evidence="3">
    <location>
        <begin position="144"/>
        <end position="155"/>
    </location>
</feature>
<keyword evidence="2" id="KW-0175">Coiled coil</keyword>
<evidence type="ECO:0000256" key="2">
    <source>
        <dbReference type="SAM" id="Coils"/>
    </source>
</evidence>
<feature type="region of interest" description="Disordered" evidence="3">
    <location>
        <begin position="339"/>
        <end position="379"/>
    </location>
</feature>
<dbReference type="PANTHER" id="PTHR47481">
    <property type="match status" value="1"/>
</dbReference>
<dbReference type="EMBL" id="QGNW01000080">
    <property type="protein sequence ID" value="RVX00599.1"/>
    <property type="molecule type" value="Genomic_DNA"/>
</dbReference>
<dbReference type="Proteomes" id="UP000288805">
    <property type="component" value="Unassembled WGS sequence"/>
</dbReference>
<dbReference type="InterPro" id="IPR057670">
    <property type="entry name" value="SH3_retrovirus"/>
</dbReference>
<dbReference type="Pfam" id="PF14223">
    <property type="entry name" value="Retrotran_gag_2"/>
    <property type="match status" value="1"/>
</dbReference>
<dbReference type="GO" id="GO:0004190">
    <property type="term" value="F:aspartic-type endopeptidase activity"/>
    <property type="evidence" value="ECO:0007669"/>
    <property type="project" value="UniProtKB-KW"/>
</dbReference>
<dbReference type="InterPro" id="IPR043502">
    <property type="entry name" value="DNA/RNA_pol_sf"/>
</dbReference>
<organism evidence="5 6">
    <name type="scientific">Vitis vinifera</name>
    <name type="common">Grape</name>
    <dbReference type="NCBI Taxonomy" id="29760"/>
    <lineage>
        <taxon>Eukaryota</taxon>
        <taxon>Viridiplantae</taxon>
        <taxon>Streptophyta</taxon>
        <taxon>Embryophyta</taxon>
        <taxon>Tracheophyta</taxon>
        <taxon>Spermatophyta</taxon>
        <taxon>Magnoliopsida</taxon>
        <taxon>eudicotyledons</taxon>
        <taxon>Gunneridae</taxon>
        <taxon>Pentapetalae</taxon>
        <taxon>rosids</taxon>
        <taxon>Vitales</taxon>
        <taxon>Vitaceae</taxon>
        <taxon>Viteae</taxon>
        <taxon>Vitis</taxon>
    </lineage>
</organism>
<evidence type="ECO:0000313" key="5">
    <source>
        <dbReference type="EMBL" id="RVX00599.1"/>
    </source>
</evidence>
<feature type="compositionally biased region" description="Basic and acidic residues" evidence="3">
    <location>
        <begin position="1002"/>
        <end position="1013"/>
    </location>
</feature>
<feature type="compositionally biased region" description="Basic and acidic residues" evidence="3">
    <location>
        <begin position="343"/>
        <end position="362"/>
    </location>
</feature>
<feature type="compositionally biased region" description="Basic residues" evidence="3">
    <location>
        <begin position="134"/>
        <end position="143"/>
    </location>
</feature>
<feature type="compositionally biased region" description="Basic and acidic residues" evidence="3">
    <location>
        <begin position="974"/>
        <end position="988"/>
    </location>
</feature>
<dbReference type="Pfam" id="PF07727">
    <property type="entry name" value="RVT_2"/>
    <property type="match status" value="2"/>
</dbReference>
<dbReference type="GO" id="GO:0008270">
    <property type="term" value="F:zinc ion binding"/>
    <property type="evidence" value="ECO:0007669"/>
    <property type="project" value="UniProtKB-KW"/>
</dbReference>
<feature type="coiled-coil region" evidence="2">
    <location>
        <begin position="1100"/>
        <end position="1127"/>
    </location>
</feature>
<feature type="region of interest" description="Disordered" evidence="3">
    <location>
        <begin position="97"/>
        <end position="116"/>
    </location>
</feature>
<evidence type="ECO:0000256" key="1">
    <source>
        <dbReference type="PROSITE-ProRule" id="PRU00047"/>
    </source>
</evidence>
<feature type="compositionally biased region" description="Acidic residues" evidence="3">
    <location>
        <begin position="100"/>
        <end position="116"/>
    </location>
</feature>
<dbReference type="InterPro" id="IPR001878">
    <property type="entry name" value="Znf_CCHC"/>
</dbReference>
<evidence type="ECO:0000256" key="3">
    <source>
        <dbReference type="SAM" id="MobiDB-lite"/>
    </source>
</evidence>
<gene>
    <name evidence="5" type="primary">RE1_3499</name>
    <name evidence="5" type="ORF">CK203_030331</name>
</gene>
<dbReference type="Pfam" id="PF00098">
    <property type="entry name" value="zf-CCHC"/>
    <property type="match status" value="1"/>
</dbReference>
<dbReference type="SMART" id="SM00343">
    <property type="entry name" value="ZnF_C2HC"/>
    <property type="match status" value="1"/>
</dbReference>
<dbReference type="InterPro" id="IPR036875">
    <property type="entry name" value="Znf_CCHC_sf"/>
</dbReference>
<name>A0A438IV25_VITVI</name>
<dbReference type="SUPFAM" id="SSF57756">
    <property type="entry name" value="Retrovirus zinc finger-like domains"/>
    <property type="match status" value="1"/>
</dbReference>
<dbReference type="PROSITE" id="PS50158">
    <property type="entry name" value="ZF_CCHC"/>
    <property type="match status" value="1"/>
</dbReference>
<evidence type="ECO:0000259" key="4">
    <source>
        <dbReference type="PROSITE" id="PS50158"/>
    </source>
</evidence>